<proteinExistence type="predicted"/>
<dbReference type="EC" id="2.7.1.180" evidence="2"/>
<dbReference type="Gene3D" id="3.10.520.10">
    <property type="entry name" value="ApbE-like domains"/>
    <property type="match status" value="1"/>
</dbReference>
<keyword evidence="6" id="KW-0479">Metal-binding</keyword>
<keyword evidence="8" id="KW-0460">Magnesium</keyword>
<evidence type="ECO:0000256" key="8">
    <source>
        <dbReference type="ARBA" id="ARBA00022842"/>
    </source>
</evidence>
<evidence type="ECO:0000256" key="9">
    <source>
        <dbReference type="ARBA" id="ARBA00031306"/>
    </source>
</evidence>
<evidence type="ECO:0000256" key="2">
    <source>
        <dbReference type="ARBA" id="ARBA00011955"/>
    </source>
</evidence>
<evidence type="ECO:0000256" key="10">
    <source>
        <dbReference type="ARBA" id="ARBA00048540"/>
    </source>
</evidence>
<keyword evidence="4" id="KW-0285">Flavoprotein</keyword>
<evidence type="ECO:0000313" key="14">
    <source>
        <dbReference type="Proteomes" id="UP000003011"/>
    </source>
</evidence>
<keyword evidence="14" id="KW-1185">Reference proteome</keyword>
<keyword evidence="12" id="KW-0812">Transmembrane</keyword>
<dbReference type="Proteomes" id="UP000003011">
    <property type="component" value="Unassembled WGS sequence"/>
</dbReference>
<comment type="catalytic activity">
    <reaction evidence="10">
        <text>L-threonyl-[protein] + FAD = FMN-L-threonyl-[protein] + AMP + H(+)</text>
        <dbReference type="Rhea" id="RHEA:36847"/>
        <dbReference type="Rhea" id="RHEA-COMP:11060"/>
        <dbReference type="Rhea" id="RHEA-COMP:11061"/>
        <dbReference type="ChEBI" id="CHEBI:15378"/>
        <dbReference type="ChEBI" id="CHEBI:30013"/>
        <dbReference type="ChEBI" id="CHEBI:57692"/>
        <dbReference type="ChEBI" id="CHEBI:74257"/>
        <dbReference type="ChEBI" id="CHEBI:456215"/>
        <dbReference type="EC" id="2.7.1.180"/>
    </reaction>
</comment>
<dbReference type="GO" id="GO:0046872">
    <property type="term" value="F:metal ion binding"/>
    <property type="evidence" value="ECO:0007669"/>
    <property type="project" value="UniProtKB-KW"/>
</dbReference>
<feature type="compositionally biased region" description="Polar residues" evidence="11">
    <location>
        <begin position="45"/>
        <end position="54"/>
    </location>
</feature>
<name>G5GGI0_9FIRM</name>
<dbReference type="Pfam" id="PF02424">
    <property type="entry name" value="ApbE"/>
    <property type="match status" value="1"/>
</dbReference>
<reference evidence="13 14" key="1">
    <citation type="submission" date="2011-08" db="EMBL/GenBank/DDBJ databases">
        <title>The Genome Sequence of Johnsonella ignava ATCC 51276.</title>
        <authorList>
            <consortium name="The Broad Institute Genome Sequencing Platform"/>
            <person name="Earl A."/>
            <person name="Ward D."/>
            <person name="Feldgarden M."/>
            <person name="Gevers D."/>
            <person name="Izard J."/>
            <person name="Blanton J.M."/>
            <person name="Baranova O.V."/>
            <person name="Dewhirst F.E."/>
            <person name="Young S.K."/>
            <person name="Zeng Q."/>
            <person name="Gargeya S."/>
            <person name="Fitzgerald M."/>
            <person name="Haas B."/>
            <person name="Abouelleil A."/>
            <person name="Alvarado L."/>
            <person name="Arachchi H.M."/>
            <person name="Berlin A."/>
            <person name="Brown A."/>
            <person name="Chapman S.B."/>
            <person name="Chen Z."/>
            <person name="Dunbar C."/>
            <person name="Freedman E."/>
            <person name="Gearin G."/>
            <person name="Gellesch M."/>
            <person name="Goldberg J."/>
            <person name="Griggs A."/>
            <person name="Gujja S."/>
            <person name="Heiman D."/>
            <person name="Howarth C."/>
            <person name="Larson L."/>
            <person name="Lui A."/>
            <person name="MacDonald P.J.P."/>
            <person name="Montmayeur A."/>
            <person name="Murphy C."/>
            <person name="Neiman D."/>
            <person name="Pearson M."/>
            <person name="Priest M."/>
            <person name="Roberts A."/>
            <person name="Saif S."/>
            <person name="Shea T."/>
            <person name="Shenoy N."/>
            <person name="Sisk P."/>
            <person name="Stolte C."/>
            <person name="Sykes S."/>
            <person name="Wortman J."/>
            <person name="Nusbaum C."/>
            <person name="Birren B."/>
        </authorList>
    </citation>
    <scope>NUCLEOTIDE SEQUENCE [LARGE SCALE GENOMIC DNA]</scope>
    <source>
        <strain evidence="13 14">ATCC 51276</strain>
    </source>
</reference>
<dbReference type="PANTHER" id="PTHR30040:SF2">
    <property type="entry name" value="FAD:PROTEIN FMN TRANSFERASE"/>
    <property type="match status" value="1"/>
</dbReference>
<evidence type="ECO:0000256" key="5">
    <source>
        <dbReference type="ARBA" id="ARBA00022679"/>
    </source>
</evidence>
<dbReference type="SUPFAM" id="SSF143631">
    <property type="entry name" value="ApbE-like"/>
    <property type="match status" value="1"/>
</dbReference>
<keyword evidence="5" id="KW-0808">Transferase</keyword>
<dbReference type="eggNOG" id="COG1477">
    <property type="taxonomic scope" value="Bacteria"/>
</dbReference>
<dbReference type="InterPro" id="IPR024932">
    <property type="entry name" value="ApbE"/>
</dbReference>
<keyword evidence="12" id="KW-0472">Membrane</keyword>
<accession>G5GGI0</accession>
<dbReference type="EMBL" id="ACZL01000012">
    <property type="protein sequence ID" value="EHI56140.1"/>
    <property type="molecule type" value="Genomic_DNA"/>
</dbReference>
<comment type="caution">
    <text evidence="13">The sequence shown here is derived from an EMBL/GenBank/DDBJ whole genome shotgun (WGS) entry which is preliminary data.</text>
</comment>
<evidence type="ECO:0000256" key="12">
    <source>
        <dbReference type="SAM" id="Phobius"/>
    </source>
</evidence>
<evidence type="ECO:0000256" key="11">
    <source>
        <dbReference type="SAM" id="MobiDB-lite"/>
    </source>
</evidence>
<dbReference type="PATRIC" id="fig|679200.3.peg.706"/>
<protein>
    <recommendedName>
        <fullName evidence="3">FAD:protein FMN transferase</fullName>
        <ecNumber evidence="2">2.7.1.180</ecNumber>
    </recommendedName>
    <alternativeName>
        <fullName evidence="9">Flavin transferase</fullName>
    </alternativeName>
</protein>
<evidence type="ECO:0000256" key="7">
    <source>
        <dbReference type="ARBA" id="ARBA00022827"/>
    </source>
</evidence>
<comment type="cofactor">
    <cofactor evidence="1">
        <name>Mg(2+)</name>
        <dbReference type="ChEBI" id="CHEBI:18420"/>
    </cofactor>
</comment>
<dbReference type="OrthoDB" id="9778595at2"/>
<dbReference type="HOGENOM" id="CLU_044403_1_0_9"/>
<feature type="transmembrane region" description="Helical" evidence="12">
    <location>
        <begin position="15"/>
        <end position="33"/>
    </location>
</feature>
<dbReference type="RefSeq" id="WP_005539827.1">
    <property type="nucleotide sequence ID" value="NZ_JH378830.1"/>
</dbReference>
<evidence type="ECO:0000256" key="1">
    <source>
        <dbReference type="ARBA" id="ARBA00001946"/>
    </source>
</evidence>
<dbReference type="InterPro" id="IPR003374">
    <property type="entry name" value="ApbE-like_sf"/>
</dbReference>
<dbReference type="AlphaFoldDB" id="G5GGI0"/>
<dbReference type="GO" id="GO:0016740">
    <property type="term" value="F:transferase activity"/>
    <property type="evidence" value="ECO:0007669"/>
    <property type="project" value="UniProtKB-KW"/>
</dbReference>
<evidence type="ECO:0000256" key="6">
    <source>
        <dbReference type="ARBA" id="ARBA00022723"/>
    </source>
</evidence>
<keyword evidence="12" id="KW-1133">Transmembrane helix</keyword>
<keyword evidence="7" id="KW-0274">FAD</keyword>
<feature type="region of interest" description="Disordered" evidence="11">
    <location>
        <begin position="45"/>
        <end position="70"/>
    </location>
</feature>
<gene>
    <name evidence="13" type="ORF">HMPREF9333_00670</name>
</gene>
<dbReference type="STRING" id="679200.HMPREF9333_00670"/>
<evidence type="ECO:0000256" key="4">
    <source>
        <dbReference type="ARBA" id="ARBA00022630"/>
    </source>
</evidence>
<organism evidence="13 14">
    <name type="scientific">Johnsonella ignava ATCC 51276</name>
    <dbReference type="NCBI Taxonomy" id="679200"/>
    <lineage>
        <taxon>Bacteria</taxon>
        <taxon>Bacillati</taxon>
        <taxon>Bacillota</taxon>
        <taxon>Clostridia</taxon>
        <taxon>Lachnospirales</taxon>
        <taxon>Lachnospiraceae</taxon>
        <taxon>Johnsonella</taxon>
    </lineage>
</organism>
<evidence type="ECO:0000256" key="3">
    <source>
        <dbReference type="ARBA" id="ARBA00016337"/>
    </source>
</evidence>
<dbReference type="PANTHER" id="PTHR30040">
    <property type="entry name" value="THIAMINE BIOSYNTHESIS LIPOPROTEIN APBE"/>
    <property type="match status" value="1"/>
</dbReference>
<sequence>MKEKNNNSGSIKNGGVIAAAALIIIIFAAALFFNGGKKGNNISEGVSTNAGSGTDRSESGKNVKKSGKKGNEPLVGSEFALDTAITVMLYDSDNQEILDGALALCSKYENIFSATFPESELYKLNHRTTQTVKVDSELAYVIDRGLYYSKLSGGAFDITIEPVKKLWDFKAEKPSLPDEGKLSEALGKVGYENVEVNQDTVTFKDPDTSIDLGAIAKGYIADRIKEYLVERGVKSAIINLGGNVLCIGRKPNGSDFVIGLQRPFSESVFETIVVNDISVVTSGVYERYFTYNGKNYHHILNPADGYPYDNGVLGVSIVCKNSIDADALSTTCFSLGAEKGIELLDSIPDAYGFFILDDYSIKYSKGTEDLIAK</sequence>
<evidence type="ECO:0000313" key="13">
    <source>
        <dbReference type="EMBL" id="EHI56140.1"/>
    </source>
</evidence>